<dbReference type="InterPro" id="IPR019799">
    <property type="entry name" value="Glyco_hydro_22_CS"/>
</dbReference>
<dbReference type="InterPro" id="IPR001916">
    <property type="entry name" value="Glyco_hydro_22"/>
</dbReference>
<dbReference type="InterPro" id="IPR023346">
    <property type="entry name" value="Lysozyme-like_dom_sf"/>
</dbReference>
<dbReference type="PANTHER" id="PTHR11407">
    <property type="entry name" value="LYSOZYME C"/>
    <property type="match status" value="1"/>
</dbReference>
<feature type="domain" description="Glycosyl hydrolases family 22 (GH22)" evidence="8">
    <location>
        <begin position="108"/>
        <end position="126"/>
    </location>
</feature>
<dbReference type="GO" id="GO:0003796">
    <property type="term" value="F:lysozyme activity"/>
    <property type="evidence" value="ECO:0007669"/>
    <property type="project" value="UniProtKB-EC"/>
</dbReference>
<dbReference type="Pfam" id="PF00062">
    <property type="entry name" value="Lys"/>
    <property type="match status" value="1"/>
</dbReference>
<keyword evidence="3" id="KW-0929">Antimicrobial</keyword>
<keyword evidence="3" id="KW-0081">Bacteriolytic enzyme</keyword>
<evidence type="ECO:0000256" key="5">
    <source>
        <dbReference type="ARBA" id="ARBA00023295"/>
    </source>
</evidence>
<evidence type="ECO:0000256" key="2">
    <source>
        <dbReference type="ARBA" id="ARBA00012732"/>
    </source>
</evidence>
<organism evidence="9">
    <name type="scientific">Haematobia irritans</name>
    <name type="common">Horn fly</name>
    <name type="synonym">Conops irritans</name>
    <dbReference type="NCBI Taxonomy" id="7368"/>
    <lineage>
        <taxon>Eukaryota</taxon>
        <taxon>Metazoa</taxon>
        <taxon>Ecdysozoa</taxon>
        <taxon>Arthropoda</taxon>
        <taxon>Hexapoda</taxon>
        <taxon>Insecta</taxon>
        <taxon>Pterygota</taxon>
        <taxon>Neoptera</taxon>
        <taxon>Endopterygota</taxon>
        <taxon>Diptera</taxon>
        <taxon>Brachycera</taxon>
        <taxon>Muscomorpha</taxon>
        <taxon>Muscoidea</taxon>
        <taxon>Muscidae</taxon>
        <taxon>Haematobia</taxon>
    </lineage>
</organism>
<comment type="similarity">
    <text evidence="6">Belongs to the glycosyl hydrolase 22 family.</text>
</comment>
<feature type="signal peptide" evidence="7">
    <location>
        <begin position="1"/>
        <end position="29"/>
    </location>
</feature>
<accession>A0A1L8EBX7</accession>
<reference evidence="9" key="1">
    <citation type="submission" date="2017-01" db="EMBL/GenBank/DDBJ databases">
        <title>An insight into the sialome and mialome of the horn fly, Haematobia irritans.</title>
        <authorList>
            <person name="Breijo M."/>
            <person name="Boiani M."/>
            <person name="Ures X."/>
            <person name="Rocha S."/>
            <person name="Sequeira M."/>
            <person name="Ribeiro J.M."/>
        </authorList>
    </citation>
    <scope>NUCLEOTIDE SEQUENCE</scope>
</reference>
<dbReference type="CDD" id="cd16899">
    <property type="entry name" value="LYZ_C_invert"/>
    <property type="match status" value="1"/>
</dbReference>
<dbReference type="PROSITE" id="PS51348">
    <property type="entry name" value="GLYCOSYL_HYDROL_F22_2"/>
    <property type="match status" value="1"/>
</dbReference>
<dbReference type="EMBL" id="GFDG01002746">
    <property type="protein sequence ID" value="JAV16053.1"/>
    <property type="molecule type" value="Transcribed_RNA"/>
</dbReference>
<keyword evidence="5" id="KW-0326">Glycosidase</keyword>
<dbReference type="SMART" id="SM00263">
    <property type="entry name" value="LYZ1"/>
    <property type="match status" value="1"/>
</dbReference>
<feature type="chain" id="PRO_5011956449" description="lysozyme" evidence="7">
    <location>
        <begin position="30"/>
        <end position="179"/>
    </location>
</feature>
<name>A0A1L8EBX7_HAEIR</name>
<dbReference type="PANTHER" id="PTHR11407:SF63">
    <property type="entry name" value="LYSOZYME C"/>
    <property type="match status" value="1"/>
</dbReference>
<proteinExistence type="inferred from homology"/>
<dbReference type="EC" id="3.2.1.17" evidence="2"/>
<dbReference type="GO" id="GO:0042742">
    <property type="term" value="P:defense response to bacterium"/>
    <property type="evidence" value="ECO:0007669"/>
    <property type="project" value="UniProtKB-KW"/>
</dbReference>
<evidence type="ECO:0000256" key="7">
    <source>
        <dbReference type="SAM" id="SignalP"/>
    </source>
</evidence>
<keyword evidence="4" id="KW-1015">Disulfide bond</keyword>
<sequence>MLPQETKLKLFSSAAIILVLLNCASPVVSKKYLRCELSRELVEKYKVNKTFLSNWICLIEHESDRDTKKVTQLGNGENKFGIFQISSKECDSGNGKVTSCNTQKYPCCKVKCENFLNDDISDDVQCAQRIFDLKGFQNWNGWNSFCRNTQNLPNLSVACNINTVTPLSRLTSYVARNRF</sequence>
<evidence type="ECO:0000256" key="6">
    <source>
        <dbReference type="RuleBase" id="RU004440"/>
    </source>
</evidence>
<evidence type="ECO:0000256" key="1">
    <source>
        <dbReference type="ARBA" id="ARBA00000632"/>
    </source>
</evidence>
<evidence type="ECO:0000256" key="3">
    <source>
        <dbReference type="ARBA" id="ARBA00022638"/>
    </source>
</evidence>
<dbReference type="AlphaFoldDB" id="A0A1L8EBX7"/>
<dbReference type="Gene3D" id="1.10.530.10">
    <property type="match status" value="1"/>
</dbReference>
<dbReference type="SUPFAM" id="SSF53955">
    <property type="entry name" value="Lysozyme-like"/>
    <property type="match status" value="1"/>
</dbReference>
<dbReference type="GO" id="GO:0031640">
    <property type="term" value="P:killing of cells of another organism"/>
    <property type="evidence" value="ECO:0007669"/>
    <property type="project" value="UniProtKB-KW"/>
</dbReference>
<evidence type="ECO:0000259" key="8">
    <source>
        <dbReference type="PROSITE" id="PS00128"/>
    </source>
</evidence>
<evidence type="ECO:0000256" key="4">
    <source>
        <dbReference type="ARBA" id="ARBA00023157"/>
    </source>
</evidence>
<comment type="catalytic activity">
    <reaction evidence="1">
        <text>Hydrolysis of (1-&gt;4)-beta-linkages between N-acetylmuramic acid and N-acetyl-D-glucosamine residues in a peptidoglycan and between N-acetyl-D-glucosamine residues in chitodextrins.</text>
        <dbReference type="EC" id="3.2.1.17"/>
    </reaction>
</comment>
<protein>
    <recommendedName>
        <fullName evidence="2">lysozyme</fullName>
        <ecNumber evidence="2">3.2.1.17</ecNumber>
    </recommendedName>
</protein>
<dbReference type="PRINTS" id="PR00135">
    <property type="entry name" value="LYZLACT"/>
</dbReference>
<keyword evidence="5" id="KW-0378">Hydrolase</keyword>
<dbReference type="PROSITE" id="PS00128">
    <property type="entry name" value="GLYCOSYL_HYDROL_F22_1"/>
    <property type="match status" value="1"/>
</dbReference>
<keyword evidence="7" id="KW-0732">Signal</keyword>
<evidence type="ECO:0000313" key="9">
    <source>
        <dbReference type="EMBL" id="JAV16053.1"/>
    </source>
</evidence>